<dbReference type="AlphaFoldDB" id="A0A514E8Q1"/>
<proteinExistence type="predicted"/>
<evidence type="ECO:0000313" key="1">
    <source>
        <dbReference type="EMBL" id="QDI02409.1"/>
    </source>
</evidence>
<protein>
    <submittedName>
        <fullName evidence="1">Uncharacterized protein</fullName>
    </submittedName>
</protein>
<accession>A0A514E8Q1</accession>
<gene>
    <name evidence="1" type="ORF">E4A48_00680</name>
</gene>
<name>A0A514E8Q1_9XANT</name>
<sequence>MPPRLSRRFTPTREPGVYFIDMLLDEAKQGGHTASIDRDRGIYIGDEVACTASDTENPTLASVFCRLAQRPPQRRSRPALWEPEIARASAIT</sequence>
<reference evidence="1 2" key="1">
    <citation type="submission" date="2019-03" db="EMBL/GenBank/DDBJ databases">
        <title>Tal1 in Xanthomonas translucens pv. cerealis Contributes to Virulence in Bacterial Leaf Streak of Wheat.</title>
        <authorList>
            <person name="Shah S.M.A."/>
            <person name="Haq F."/>
            <person name="Ma W."/>
            <person name="Xu X."/>
            <person name="Wang S."/>
            <person name="Xu Z."/>
            <person name="Zou L."/>
            <person name="Zhu B."/>
            <person name="Chen G."/>
        </authorList>
    </citation>
    <scope>NUCLEOTIDE SEQUENCE [LARGE SCALE GENOMIC DNA]</scope>
    <source>
        <strain evidence="1 2">01</strain>
    </source>
</reference>
<dbReference type="EMBL" id="CP038228">
    <property type="protein sequence ID" value="QDI02409.1"/>
    <property type="molecule type" value="Genomic_DNA"/>
</dbReference>
<dbReference type="Proteomes" id="UP000319349">
    <property type="component" value="Chromosome"/>
</dbReference>
<keyword evidence="2" id="KW-1185">Reference proteome</keyword>
<organism evidence="1 2">
    <name type="scientific">Xanthomonas cerealis pv. cerealis</name>
    <dbReference type="NCBI Taxonomy" id="152263"/>
    <lineage>
        <taxon>Bacteria</taxon>
        <taxon>Pseudomonadati</taxon>
        <taxon>Pseudomonadota</taxon>
        <taxon>Gammaproteobacteria</taxon>
        <taxon>Lysobacterales</taxon>
        <taxon>Lysobacteraceae</taxon>
        <taxon>Xanthomonas</taxon>
        <taxon>Xanthomonas translucens group</taxon>
        <taxon>Xanthomonas cerealis</taxon>
    </lineage>
</organism>
<evidence type="ECO:0000313" key="2">
    <source>
        <dbReference type="Proteomes" id="UP000319349"/>
    </source>
</evidence>